<feature type="compositionally biased region" description="Gly residues" evidence="1">
    <location>
        <begin position="110"/>
        <end position="119"/>
    </location>
</feature>
<dbReference type="Proteomes" id="UP000307510">
    <property type="component" value="Unassembled WGS sequence"/>
</dbReference>
<evidence type="ECO:0000313" key="4">
    <source>
        <dbReference type="Proteomes" id="UP000307510"/>
    </source>
</evidence>
<organism evidence="3 4">
    <name type="scientific">Pseudomonas nitroreducens</name>
    <dbReference type="NCBI Taxonomy" id="46680"/>
    <lineage>
        <taxon>Bacteria</taxon>
        <taxon>Pseudomonadati</taxon>
        <taxon>Pseudomonadota</taxon>
        <taxon>Gammaproteobacteria</taxon>
        <taxon>Pseudomonadales</taxon>
        <taxon>Pseudomonadaceae</taxon>
        <taxon>Pseudomonas</taxon>
    </lineage>
</organism>
<proteinExistence type="predicted"/>
<evidence type="ECO:0000259" key="2">
    <source>
        <dbReference type="Pfam" id="PF19631"/>
    </source>
</evidence>
<evidence type="ECO:0000313" key="3">
    <source>
        <dbReference type="EMBL" id="TLP71327.1"/>
    </source>
</evidence>
<dbReference type="InterPro" id="IPR045608">
    <property type="entry name" value="Trypco2"/>
</dbReference>
<dbReference type="EMBL" id="VASG01000006">
    <property type="protein sequence ID" value="TLP71327.1"/>
    <property type="molecule type" value="Genomic_DNA"/>
</dbReference>
<sequence length="141" mass="14642">MKGGISLQEFIAEVKSDLIQAIDNENPFFAMTSVELEVSFTLDVSGGAKAKFLVVDAGMKSSASQVHKVKLTLTPFVPIEAGESRTGDAEDGSSQQKGKGVAKRKSRSRAGGGAGGGITIRGKGLVSAPVYAPVPDDDIPY</sequence>
<feature type="domain" description="Trypsin-co-occurring" evidence="2">
    <location>
        <begin position="5"/>
        <end position="75"/>
    </location>
</feature>
<reference evidence="3 4" key="1">
    <citation type="submission" date="2019-05" db="EMBL/GenBank/DDBJ databases">
        <authorList>
            <person name="Moore K."/>
            <person name="O'Neill P."/>
            <person name="Farbos A."/>
            <person name="Studholme D.J."/>
        </authorList>
    </citation>
    <scope>NUCLEOTIDE SEQUENCE [LARGE SCALE GENOMIC DNA]</scope>
    <source>
        <strain evidence="3 4">DSM 9128</strain>
    </source>
</reference>
<dbReference type="AlphaFoldDB" id="A0A5R9A0B6"/>
<feature type="region of interest" description="Disordered" evidence="1">
    <location>
        <begin position="80"/>
        <end position="121"/>
    </location>
</feature>
<protein>
    <recommendedName>
        <fullName evidence="2">Trypsin-co-occurring domain-containing protein</fullName>
    </recommendedName>
</protein>
<dbReference type="Pfam" id="PF19631">
    <property type="entry name" value="Trypco2"/>
    <property type="match status" value="1"/>
</dbReference>
<accession>A0A5R9A0B6</accession>
<evidence type="ECO:0000256" key="1">
    <source>
        <dbReference type="SAM" id="MobiDB-lite"/>
    </source>
</evidence>
<reference evidence="4" key="2">
    <citation type="submission" date="2019-06" db="EMBL/GenBank/DDBJ databases">
        <title>AzeR, a transcriptional regulator that responds to azelaic acid in Pseudomonas nitroreducens.</title>
        <authorList>
            <person name="Bez C."/>
            <person name="Javvadi S.G."/>
            <person name="Bertani I."/>
            <person name="Devescovi G."/>
            <person name="Studholme D.J."/>
            <person name="Geller A."/>
            <person name="Levy A."/>
            <person name="Venturi V."/>
        </authorList>
    </citation>
    <scope>NUCLEOTIDE SEQUENCE [LARGE SCALE GENOMIC DNA]</scope>
    <source>
        <strain evidence="4">DSM 9128</strain>
    </source>
</reference>
<dbReference type="RefSeq" id="WP_138215527.1">
    <property type="nucleotide sequence ID" value="NZ_VASG01000006.1"/>
</dbReference>
<gene>
    <name evidence="3" type="ORF">FEA48_21115</name>
</gene>
<name>A0A5R9A0B6_PSENT</name>
<comment type="caution">
    <text evidence="3">The sequence shown here is derived from an EMBL/GenBank/DDBJ whole genome shotgun (WGS) entry which is preliminary data.</text>
</comment>